<evidence type="ECO:0000256" key="1">
    <source>
        <dbReference type="ARBA" id="ARBA00009364"/>
    </source>
</evidence>
<dbReference type="InterPro" id="IPR000552">
    <property type="entry name" value="Ribosomal_eL44"/>
</dbReference>
<evidence type="ECO:0000313" key="8">
    <source>
        <dbReference type="Proteomes" id="UP000002281"/>
    </source>
</evidence>
<proteinExistence type="inferred from homology"/>
<dbReference type="UniPathway" id="UPA00378"/>
<evidence type="ECO:0008006" key="10">
    <source>
        <dbReference type="Google" id="ProtNLM"/>
    </source>
</evidence>
<sequence length="500" mass="53748">MVFGLGERGLPVVAEGVGVLGVNAPHPQSRLLLQVPGAVPGVAARKLVGVQLDAERKEDLQDRAEVHRGDQPVDLGRPDVVAEDDEHVADAARPAQRVQQQAQVLGPVVHLHHQHQLAGRPGAGAARVAQRLVEVALVHQRAVAQRQVVRLGLRRAGHGRRGRVVGGPAGARGLGAVPAAGGARWLGVRRRRGLALPAAAGAAPEHHAAGGQRERQAQHLPLVDAQPHGPGGRAGGDGLLRRRGRAPLTAPPALGSCRSARASSRGPPSPRPRPPPSARPHQPAAPVPLPAPPAAPRPPHAHPRRPAARPRAAASRSGRRPTPRLARRRRGSGHTPRPAPRSGGRRRPDTSETPIGPPACRSGSEPTSASCFLPPRRVRCGERVRVSAYRPTAKMVNVPKTRRTFCKKCGKHQPHKVTQYKKGKDSLYAQGKRRYDRKQSGYGGQTKPIFRKKAKTTKKIVLRLECVDPNCRSKRMLAIKRCKHFELGGDKKRKGQVIQF</sequence>
<feature type="compositionally biased region" description="Basic and acidic residues" evidence="6">
    <location>
        <begin position="204"/>
        <end position="216"/>
    </location>
</feature>
<dbReference type="GO" id="GO:0022625">
    <property type="term" value="C:cytosolic large ribosomal subunit"/>
    <property type="evidence" value="ECO:0000318"/>
    <property type="project" value="GO_Central"/>
</dbReference>
<dbReference type="InParanoid" id="F6PWZ6"/>
<feature type="compositionally biased region" description="Pro residues" evidence="6">
    <location>
        <begin position="267"/>
        <end position="298"/>
    </location>
</feature>
<dbReference type="FunCoup" id="F6PWZ6">
    <property type="interactions" value="1688"/>
</dbReference>
<feature type="compositionally biased region" description="Basic residues" evidence="6">
    <location>
        <begin position="317"/>
        <end position="332"/>
    </location>
</feature>
<evidence type="ECO:0000256" key="3">
    <source>
        <dbReference type="ARBA" id="ARBA00022980"/>
    </source>
</evidence>
<reference evidence="7" key="2">
    <citation type="submission" date="2025-08" db="UniProtKB">
        <authorList>
            <consortium name="Ensembl"/>
        </authorList>
    </citation>
    <scope>IDENTIFICATION</scope>
    <source>
        <strain evidence="7">Thoroughbred</strain>
    </source>
</reference>
<dbReference type="Pfam" id="PF00935">
    <property type="entry name" value="Ribosomal_L44"/>
    <property type="match status" value="1"/>
</dbReference>
<comment type="similarity">
    <text evidence="1 5">Belongs to the eukaryotic ribosomal protein eL42 family.</text>
</comment>
<protein>
    <recommendedName>
        <fullName evidence="10">60S ribosomal protein L36a</fullName>
    </recommendedName>
</protein>
<evidence type="ECO:0000256" key="4">
    <source>
        <dbReference type="ARBA" id="ARBA00023274"/>
    </source>
</evidence>
<dbReference type="AlphaFoldDB" id="F6PWZ6"/>
<accession>F6PWZ6</accession>
<dbReference type="PROSITE" id="PS01172">
    <property type="entry name" value="RIBOSOMAL_L44E"/>
    <property type="match status" value="1"/>
</dbReference>
<dbReference type="GeneTree" id="ENSGT00940000161656"/>
<dbReference type="GO" id="GO:0002181">
    <property type="term" value="P:cytoplasmic translation"/>
    <property type="evidence" value="ECO:0000318"/>
    <property type="project" value="GO_Central"/>
</dbReference>
<feature type="compositionally biased region" description="Low complexity" evidence="6">
    <location>
        <begin position="246"/>
        <end position="266"/>
    </location>
</feature>
<dbReference type="STRING" id="9796.ENSECAP00000003525"/>
<evidence type="ECO:0000313" key="7">
    <source>
        <dbReference type="Ensembl" id="ENSECAP00000003525.3"/>
    </source>
</evidence>
<keyword evidence="8" id="KW-1185">Reference proteome</keyword>
<dbReference type="Gene3D" id="3.10.450.80">
    <property type="match status" value="1"/>
</dbReference>
<dbReference type="VGNC" id="VGNC:81791">
    <property type="gene designation" value="MGAT2"/>
</dbReference>
<dbReference type="FunFam" id="3.10.450.80:FF:000001">
    <property type="entry name" value="60S ribosomal protein L44"/>
    <property type="match status" value="1"/>
</dbReference>
<gene>
    <name evidence="9" type="primary">MGAT2</name>
</gene>
<name>F6PWZ6_HORSE</name>
<dbReference type="SUPFAM" id="SSF57829">
    <property type="entry name" value="Zn-binding ribosomal proteins"/>
    <property type="match status" value="1"/>
</dbReference>
<dbReference type="InterPro" id="IPR011332">
    <property type="entry name" value="Ribosomal_zn-bd"/>
</dbReference>
<reference evidence="7" key="3">
    <citation type="submission" date="2025-09" db="UniProtKB">
        <authorList>
            <consortium name="Ensembl"/>
        </authorList>
    </citation>
    <scope>IDENTIFICATION</scope>
    <source>
        <strain evidence="7">Thoroughbred</strain>
    </source>
</reference>
<evidence type="ECO:0000256" key="6">
    <source>
        <dbReference type="SAM" id="MobiDB-lite"/>
    </source>
</evidence>
<feature type="compositionally biased region" description="Basic residues" evidence="6">
    <location>
        <begin position="299"/>
        <end position="308"/>
    </location>
</feature>
<dbReference type="PANTHER" id="PTHR10369">
    <property type="entry name" value="60S RIBOSOMAL PROTEIN L36A/L44"/>
    <property type="match status" value="1"/>
</dbReference>
<feature type="compositionally biased region" description="Gly residues" evidence="6">
    <location>
        <begin position="229"/>
        <end position="238"/>
    </location>
</feature>
<dbReference type="Proteomes" id="UP000002281">
    <property type="component" value="Chromosome 1"/>
</dbReference>
<dbReference type="HOGENOM" id="CLU_032753_1_0_1"/>
<evidence type="ECO:0000256" key="2">
    <source>
        <dbReference type="ARBA" id="ARBA00011133"/>
    </source>
</evidence>
<comment type="subunit">
    <text evidence="2">Component of the large ribosomal subunit.</text>
</comment>
<dbReference type="Bgee" id="ENSECAG00000005166">
    <property type="expression patterns" value="Expressed in liver and 23 other cell types or tissues"/>
</dbReference>
<feature type="region of interest" description="Disordered" evidence="6">
    <location>
        <begin position="222"/>
        <end position="373"/>
    </location>
</feature>
<dbReference type="PaxDb" id="9796-ENSECAP00000003525"/>
<keyword evidence="4 5" id="KW-0687">Ribonucleoprotein</keyword>
<feature type="region of interest" description="Disordered" evidence="6">
    <location>
        <begin position="197"/>
        <end position="216"/>
    </location>
</feature>
<keyword evidence="3 5" id="KW-0689">Ribosomal protein</keyword>
<reference evidence="7 8" key="1">
    <citation type="journal article" date="2009" name="Science">
        <title>Genome sequence, comparative analysis, and population genetics of the domestic horse.</title>
        <authorList>
            <consortium name="Broad Institute Genome Sequencing Platform"/>
            <consortium name="Broad Institute Whole Genome Assembly Team"/>
            <person name="Wade C.M."/>
            <person name="Giulotto E."/>
            <person name="Sigurdsson S."/>
            <person name="Zoli M."/>
            <person name="Gnerre S."/>
            <person name="Imsland F."/>
            <person name="Lear T.L."/>
            <person name="Adelson D.L."/>
            <person name="Bailey E."/>
            <person name="Bellone R.R."/>
            <person name="Bloecker H."/>
            <person name="Distl O."/>
            <person name="Edgar R.C."/>
            <person name="Garber M."/>
            <person name="Leeb T."/>
            <person name="Mauceli E."/>
            <person name="MacLeod J.N."/>
            <person name="Penedo M.C.T."/>
            <person name="Raison J.M."/>
            <person name="Sharpe T."/>
            <person name="Vogel J."/>
            <person name="Andersson L."/>
            <person name="Antczak D.F."/>
            <person name="Biagi T."/>
            <person name="Binns M.M."/>
            <person name="Chowdhary B.P."/>
            <person name="Coleman S.J."/>
            <person name="Della Valle G."/>
            <person name="Fryc S."/>
            <person name="Guerin G."/>
            <person name="Hasegawa T."/>
            <person name="Hill E.W."/>
            <person name="Jurka J."/>
            <person name="Kiialainen A."/>
            <person name="Lindgren G."/>
            <person name="Liu J."/>
            <person name="Magnani E."/>
            <person name="Mickelson J.R."/>
            <person name="Murray J."/>
            <person name="Nergadze S.G."/>
            <person name="Onofrio R."/>
            <person name="Pedroni S."/>
            <person name="Piras M.F."/>
            <person name="Raudsepp T."/>
            <person name="Rocchi M."/>
            <person name="Roeed K.H."/>
            <person name="Ryder O.A."/>
            <person name="Searle S."/>
            <person name="Skow L."/>
            <person name="Swinburne J.E."/>
            <person name="Syvaenen A.C."/>
            <person name="Tozaki T."/>
            <person name="Valberg S.J."/>
            <person name="Vaudin M."/>
            <person name="White J.R."/>
            <person name="Zody M.C."/>
            <person name="Lander E.S."/>
            <person name="Lindblad-Toh K."/>
        </authorList>
    </citation>
    <scope>NUCLEOTIDE SEQUENCE [LARGE SCALE GENOMIC DNA]</scope>
    <source>
        <strain evidence="7 8">Thoroughbred</strain>
    </source>
</reference>
<dbReference type="InterPro" id="IPR053708">
    <property type="entry name" value="Ribosomal_LSU_eL42"/>
</dbReference>
<evidence type="ECO:0000313" key="9">
    <source>
        <dbReference type="VGNC" id="VGNC:81791"/>
    </source>
</evidence>
<dbReference type="Ensembl" id="ENSECAT00000005043.3">
    <property type="protein sequence ID" value="ENSECAP00000003525.3"/>
    <property type="gene ID" value="ENSECAG00000032916.3"/>
</dbReference>
<organism evidence="7 8">
    <name type="scientific">Equus caballus</name>
    <name type="common">Horse</name>
    <dbReference type="NCBI Taxonomy" id="9796"/>
    <lineage>
        <taxon>Eukaryota</taxon>
        <taxon>Metazoa</taxon>
        <taxon>Chordata</taxon>
        <taxon>Craniata</taxon>
        <taxon>Vertebrata</taxon>
        <taxon>Euteleostomi</taxon>
        <taxon>Mammalia</taxon>
        <taxon>Eutheria</taxon>
        <taxon>Laurasiatheria</taxon>
        <taxon>Perissodactyla</taxon>
        <taxon>Equidae</taxon>
        <taxon>Equus</taxon>
    </lineage>
</organism>
<evidence type="ECO:0000256" key="5">
    <source>
        <dbReference type="RuleBase" id="RU000666"/>
    </source>
</evidence>
<dbReference type="GO" id="GO:0003735">
    <property type="term" value="F:structural constituent of ribosome"/>
    <property type="evidence" value="ECO:0000318"/>
    <property type="project" value="GO_Central"/>
</dbReference>